<dbReference type="PANTHER" id="PTHR47959">
    <property type="entry name" value="ATP-DEPENDENT RNA HELICASE RHLE-RELATED"/>
    <property type="match status" value="1"/>
</dbReference>
<accession>A0A6A6BKL3</accession>
<keyword evidence="19" id="KW-1185">Reference proteome</keyword>
<keyword evidence="4" id="KW-0690">Ribosome biogenesis</keyword>
<dbReference type="GO" id="GO:0010467">
    <property type="term" value="P:gene expression"/>
    <property type="evidence" value="ECO:0007669"/>
    <property type="project" value="UniProtKB-ARBA"/>
</dbReference>
<dbReference type="InterPro" id="IPR014001">
    <property type="entry name" value="Helicase_ATP-bd"/>
</dbReference>
<evidence type="ECO:0000259" key="17">
    <source>
        <dbReference type="PROSITE" id="PS51195"/>
    </source>
</evidence>
<gene>
    <name evidence="18" type="ORF">K452DRAFT_349950</name>
</gene>
<dbReference type="PROSITE" id="PS51192">
    <property type="entry name" value="HELICASE_ATP_BIND_1"/>
    <property type="match status" value="1"/>
</dbReference>
<comment type="subcellular location">
    <subcellularLocation>
        <location evidence="2">Nucleus</location>
    </subcellularLocation>
</comment>
<feature type="region of interest" description="Disordered" evidence="14">
    <location>
        <begin position="338"/>
        <end position="404"/>
    </location>
</feature>
<dbReference type="GO" id="GO:0005524">
    <property type="term" value="F:ATP binding"/>
    <property type="evidence" value="ECO:0007669"/>
    <property type="project" value="UniProtKB-KW"/>
</dbReference>
<dbReference type="GO" id="GO:0003724">
    <property type="term" value="F:RNA helicase activity"/>
    <property type="evidence" value="ECO:0007669"/>
    <property type="project" value="UniProtKB-EC"/>
</dbReference>
<dbReference type="InterPro" id="IPR011545">
    <property type="entry name" value="DEAD/DEAH_box_helicase_dom"/>
</dbReference>
<dbReference type="Pfam" id="PF00270">
    <property type="entry name" value="DEAD"/>
    <property type="match status" value="1"/>
</dbReference>
<dbReference type="InterPro" id="IPR050079">
    <property type="entry name" value="DEAD_box_RNA_helicase"/>
</dbReference>
<dbReference type="AlphaFoldDB" id="A0A6A6BKL3"/>
<evidence type="ECO:0000256" key="11">
    <source>
        <dbReference type="ARBA" id="ARBA00038041"/>
    </source>
</evidence>
<evidence type="ECO:0000256" key="13">
    <source>
        <dbReference type="PROSITE-ProRule" id="PRU00552"/>
    </source>
</evidence>
<dbReference type="Pfam" id="PF00271">
    <property type="entry name" value="Helicase_C"/>
    <property type="match status" value="2"/>
</dbReference>
<evidence type="ECO:0000256" key="8">
    <source>
        <dbReference type="ARBA" id="ARBA00022840"/>
    </source>
</evidence>
<name>A0A6A6BKL3_9PEZI</name>
<dbReference type="PROSITE" id="PS51195">
    <property type="entry name" value="Q_MOTIF"/>
    <property type="match status" value="1"/>
</dbReference>
<reference evidence="18" key="1">
    <citation type="journal article" date="2020" name="Stud. Mycol.">
        <title>101 Dothideomycetes genomes: a test case for predicting lifestyles and emergence of pathogens.</title>
        <authorList>
            <person name="Haridas S."/>
            <person name="Albert R."/>
            <person name="Binder M."/>
            <person name="Bloem J."/>
            <person name="Labutti K."/>
            <person name="Salamov A."/>
            <person name="Andreopoulos B."/>
            <person name="Baker S."/>
            <person name="Barry K."/>
            <person name="Bills G."/>
            <person name="Bluhm B."/>
            <person name="Cannon C."/>
            <person name="Castanera R."/>
            <person name="Culley D."/>
            <person name="Daum C."/>
            <person name="Ezra D."/>
            <person name="Gonzalez J."/>
            <person name="Henrissat B."/>
            <person name="Kuo A."/>
            <person name="Liang C."/>
            <person name="Lipzen A."/>
            <person name="Lutzoni F."/>
            <person name="Magnuson J."/>
            <person name="Mondo S."/>
            <person name="Nolan M."/>
            <person name="Ohm R."/>
            <person name="Pangilinan J."/>
            <person name="Park H.-J."/>
            <person name="Ramirez L."/>
            <person name="Alfaro M."/>
            <person name="Sun H."/>
            <person name="Tritt A."/>
            <person name="Yoshinaga Y."/>
            <person name="Zwiers L.-H."/>
            <person name="Turgeon B."/>
            <person name="Goodwin S."/>
            <person name="Spatafora J."/>
            <person name="Crous P."/>
            <person name="Grigoriev I."/>
        </authorList>
    </citation>
    <scope>NUCLEOTIDE SEQUENCE</scope>
    <source>
        <strain evidence="18">CBS 121167</strain>
    </source>
</reference>
<evidence type="ECO:0000256" key="3">
    <source>
        <dbReference type="ARBA" id="ARBA00012552"/>
    </source>
</evidence>
<feature type="region of interest" description="Disordered" evidence="14">
    <location>
        <begin position="600"/>
        <end position="635"/>
    </location>
</feature>
<dbReference type="GO" id="GO:0042254">
    <property type="term" value="P:ribosome biogenesis"/>
    <property type="evidence" value="ECO:0007669"/>
    <property type="project" value="UniProtKB-KW"/>
</dbReference>
<evidence type="ECO:0000313" key="18">
    <source>
        <dbReference type="EMBL" id="KAF2144198.1"/>
    </source>
</evidence>
<dbReference type="GeneID" id="54303131"/>
<dbReference type="CDD" id="cd18787">
    <property type="entry name" value="SF2_C_DEAD"/>
    <property type="match status" value="1"/>
</dbReference>
<evidence type="ECO:0000313" key="19">
    <source>
        <dbReference type="Proteomes" id="UP000799438"/>
    </source>
</evidence>
<evidence type="ECO:0000256" key="1">
    <source>
        <dbReference type="ARBA" id="ARBA00003706"/>
    </source>
</evidence>
<evidence type="ECO:0000256" key="10">
    <source>
        <dbReference type="ARBA" id="ARBA00023242"/>
    </source>
</evidence>
<feature type="domain" description="Helicase ATP-binding" evidence="15">
    <location>
        <begin position="57"/>
        <end position="235"/>
    </location>
</feature>
<protein>
    <recommendedName>
        <fullName evidence="3">RNA helicase</fullName>
        <ecNumber evidence="3">3.6.4.13</ecNumber>
    </recommendedName>
</protein>
<keyword evidence="6" id="KW-0378">Hydrolase</keyword>
<keyword evidence="10" id="KW-0539">Nucleus</keyword>
<evidence type="ECO:0000256" key="2">
    <source>
        <dbReference type="ARBA" id="ARBA00004123"/>
    </source>
</evidence>
<comment type="catalytic activity">
    <reaction evidence="12">
        <text>ATP + H2O = ADP + phosphate + H(+)</text>
        <dbReference type="Rhea" id="RHEA:13065"/>
        <dbReference type="ChEBI" id="CHEBI:15377"/>
        <dbReference type="ChEBI" id="CHEBI:15378"/>
        <dbReference type="ChEBI" id="CHEBI:30616"/>
        <dbReference type="ChEBI" id="CHEBI:43474"/>
        <dbReference type="ChEBI" id="CHEBI:456216"/>
        <dbReference type="EC" id="3.6.4.13"/>
    </reaction>
</comment>
<dbReference type="SMART" id="SM00487">
    <property type="entry name" value="DEXDc"/>
    <property type="match status" value="1"/>
</dbReference>
<evidence type="ECO:0000256" key="6">
    <source>
        <dbReference type="ARBA" id="ARBA00022801"/>
    </source>
</evidence>
<organism evidence="18 19">
    <name type="scientific">Aplosporella prunicola CBS 121167</name>
    <dbReference type="NCBI Taxonomy" id="1176127"/>
    <lineage>
        <taxon>Eukaryota</taxon>
        <taxon>Fungi</taxon>
        <taxon>Dikarya</taxon>
        <taxon>Ascomycota</taxon>
        <taxon>Pezizomycotina</taxon>
        <taxon>Dothideomycetes</taxon>
        <taxon>Dothideomycetes incertae sedis</taxon>
        <taxon>Botryosphaeriales</taxon>
        <taxon>Aplosporellaceae</taxon>
        <taxon>Aplosporella</taxon>
    </lineage>
</organism>
<sequence length="635" mass="71477">MVKRKLNEHDVPENAEVVTSAQSQSASFDSLGLDARLLQGIVRQKFSNPTPVQAKAIPLALEGKDILARSKTGSGKTAAYVLPVLQSILKRKADPNFSKCTTALILVPTRELAGQVTKTIESLAAFCGQDVRTANITMKEDDQVQRARLADNPDVVIATPGRACVNLNSSALSLDKLAHLVIDEADLVLSYGYEDDLQSISKSIPKGTQTFLMSATLSSDVSELKGLFTRNPVVLELDEEEKDTGTISQYIVRCAEDEKFLLIYAIYMLKLIKGKSIVFVADIDRCYRLKLFLEQFGIKSCVLNSELPVNSRLHVVEEFNKNVYDIIIATDEHEVMGNEDKKNKKKKKAKDEGEEDEADEKEKDKEENKEEKDEEQDAEDQADGETQNGEGQPPKKKRKGRKRDKEYGIARGIDFQNVSLVLNFDLPTTSKSYTHRIGRTARAGKTGMALSFVIPKEQYRKHKPTSIESAQHDEDVLRKIIKSQEKRGNAVQPYAFDMTRLEGFRYRLGDALRSVTRIAVREARARELRQELLKSEKLKRHFEENPQDLAHLRHDGEVRTARTQPHLKHVPEYLMPAGAKKDFANEVGFVGFKKDDARENRIRKARLTKKRMGKGAPVRKSDPLKTFNAKGRGKK</sequence>
<dbReference type="InterPro" id="IPR001650">
    <property type="entry name" value="Helicase_C-like"/>
</dbReference>
<feature type="compositionally biased region" description="Basic residues" evidence="14">
    <location>
        <begin position="603"/>
        <end position="613"/>
    </location>
</feature>
<comment type="function">
    <text evidence="1">ATP-binding RNA helicase involved in the biogenesis of 60S ribosomal subunits and is required for the normal formation of 25S and 5.8S rRNAs.</text>
</comment>
<proteinExistence type="inferred from homology"/>
<feature type="domain" description="DEAD-box RNA helicase Q" evidence="17">
    <location>
        <begin position="26"/>
        <end position="54"/>
    </location>
</feature>
<dbReference type="RefSeq" id="XP_033399910.1">
    <property type="nucleotide sequence ID" value="XM_033545623.1"/>
</dbReference>
<evidence type="ECO:0000256" key="4">
    <source>
        <dbReference type="ARBA" id="ARBA00022517"/>
    </source>
</evidence>
<dbReference type="GO" id="GO:0003723">
    <property type="term" value="F:RNA binding"/>
    <property type="evidence" value="ECO:0007669"/>
    <property type="project" value="UniProtKB-KW"/>
</dbReference>
<keyword evidence="8" id="KW-0067">ATP-binding</keyword>
<dbReference type="GO" id="GO:0005634">
    <property type="term" value="C:nucleus"/>
    <property type="evidence" value="ECO:0007669"/>
    <property type="project" value="UniProtKB-SubCell"/>
</dbReference>
<dbReference type="SMART" id="SM00490">
    <property type="entry name" value="HELICc"/>
    <property type="match status" value="1"/>
</dbReference>
<evidence type="ECO:0000259" key="15">
    <source>
        <dbReference type="PROSITE" id="PS51192"/>
    </source>
</evidence>
<dbReference type="InterPro" id="IPR014014">
    <property type="entry name" value="RNA_helicase_DEAD_Q_motif"/>
</dbReference>
<dbReference type="EC" id="3.6.4.13" evidence="3"/>
<keyword evidence="5" id="KW-0547">Nucleotide-binding</keyword>
<dbReference type="PANTHER" id="PTHR47959:SF21">
    <property type="entry name" value="DEAD-BOX HELICASE 56"/>
    <property type="match status" value="1"/>
</dbReference>
<dbReference type="EMBL" id="ML995480">
    <property type="protein sequence ID" value="KAF2144198.1"/>
    <property type="molecule type" value="Genomic_DNA"/>
</dbReference>
<evidence type="ECO:0000256" key="9">
    <source>
        <dbReference type="ARBA" id="ARBA00022884"/>
    </source>
</evidence>
<dbReference type="Gene3D" id="3.40.50.300">
    <property type="entry name" value="P-loop containing nucleotide triphosphate hydrolases"/>
    <property type="match status" value="2"/>
</dbReference>
<feature type="short sequence motif" description="Q motif" evidence="13">
    <location>
        <begin position="26"/>
        <end position="54"/>
    </location>
</feature>
<dbReference type="Proteomes" id="UP000799438">
    <property type="component" value="Unassembled WGS sequence"/>
</dbReference>
<evidence type="ECO:0000256" key="7">
    <source>
        <dbReference type="ARBA" id="ARBA00022806"/>
    </source>
</evidence>
<feature type="domain" description="Helicase C-terminal" evidence="16">
    <location>
        <begin position="246"/>
        <end position="499"/>
    </location>
</feature>
<dbReference type="CDD" id="cd17961">
    <property type="entry name" value="DEADc_DDX56"/>
    <property type="match status" value="1"/>
</dbReference>
<feature type="compositionally biased region" description="Acidic residues" evidence="14">
    <location>
        <begin position="372"/>
        <end position="383"/>
    </location>
</feature>
<dbReference type="OrthoDB" id="1191041at2759"/>
<dbReference type="SUPFAM" id="SSF52540">
    <property type="entry name" value="P-loop containing nucleoside triphosphate hydrolases"/>
    <property type="match status" value="2"/>
</dbReference>
<feature type="compositionally biased region" description="Basic and acidic residues" evidence="14">
    <location>
        <begin position="360"/>
        <end position="371"/>
    </location>
</feature>
<keyword evidence="9" id="KW-0694">RNA-binding</keyword>
<dbReference type="InterPro" id="IPR027417">
    <property type="entry name" value="P-loop_NTPase"/>
</dbReference>
<evidence type="ECO:0000256" key="12">
    <source>
        <dbReference type="ARBA" id="ARBA00047984"/>
    </source>
</evidence>
<evidence type="ECO:0000259" key="16">
    <source>
        <dbReference type="PROSITE" id="PS51194"/>
    </source>
</evidence>
<keyword evidence="7" id="KW-0347">Helicase</keyword>
<evidence type="ECO:0000256" key="14">
    <source>
        <dbReference type="SAM" id="MobiDB-lite"/>
    </source>
</evidence>
<dbReference type="GO" id="GO:0016787">
    <property type="term" value="F:hydrolase activity"/>
    <property type="evidence" value="ECO:0007669"/>
    <property type="project" value="UniProtKB-KW"/>
</dbReference>
<evidence type="ECO:0000256" key="5">
    <source>
        <dbReference type="ARBA" id="ARBA00022741"/>
    </source>
</evidence>
<comment type="similarity">
    <text evidence="11">Belongs to the DEAD box helicase family. DDX56/DBP9 subfamily.</text>
</comment>
<dbReference type="GO" id="GO:0005829">
    <property type="term" value="C:cytosol"/>
    <property type="evidence" value="ECO:0007669"/>
    <property type="project" value="TreeGrafter"/>
</dbReference>
<dbReference type="PROSITE" id="PS51194">
    <property type="entry name" value="HELICASE_CTER"/>
    <property type="match status" value="1"/>
</dbReference>